<dbReference type="Pfam" id="PF00005">
    <property type="entry name" value="ABC_tran"/>
    <property type="match status" value="1"/>
</dbReference>
<evidence type="ECO:0000313" key="7">
    <source>
        <dbReference type="EMBL" id="MFC3227198.1"/>
    </source>
</evidence>
<feature type="compositionally biased region" description="Low complexity" evidence="5">
    <location>
        <begin position="293"/>
        <end position="303"/>
    </location>
</feature>
<organism evidence="7 8">
    <name type="scientific">Marinibaculum pumilum</name>
    <dbReference type="NCBI Taxonomy" id="1766165"/>
    <lineage>
        <taxon>Bacteria</taxon>
        <taxon>Pseudomonadati</taxon>
        <taxon>Pseudomonadota</taxon>
        <taxon>Alphaproteobacteria</taxon>
        <taxon>Rhodospirillales</taxon>
        <taxon>Rhodospirillaceae</taxon>
        <taxon>Marinibaculum</taxon>
    </lineage>
</organism>
<dbReference type="GO" id="GO:0005524">
    <property type="term" value="F:ATP binding"/>
    <property type="evidence" value="ECO:0007669"/>
    <property type="project" value="UniProtKB-KW"/>
</dbReference>
<evidence type="ECO:0000256" key="2">
    <source>
        <dbReference type="ARBA" id="ARBA00022448"/>
    </source>
</evidence>
<dbReference type="PANTHER" id="PTHR46743:SF2">
    <property type="entry name" value="TEICHOIC ACIDS EXPORT ATP-BINDING PROTEIN TAGH"/>
    <property type="match status" value="1"/>
</dbReference>
<dbReference type="InterPro" id="IPR050683">
    <property type="entry name" value="Bact_Polysacc_Export_ATP-bd"/>
</dbReference>
<reference evidence="8" key="1">
    <citation type="journal article" date="2019" name="Int. J. Syst. Evol. Microbiol.">
        <title>The Global Catalogue of Microorganisms (GCM) 10K type strain sequencing project: providing services to taxonomists for standard genome sequencing and annotation.</title>
        <authorList>
            <consortium name="The Broad Institute Genomics Platform"/>
            <consortium name="The Broad Institute Genome Sequencing Center for Infectious Disease"/>
            <person name="Wu L."/>
            <person name="Ma J."/>
        </authorList>
    </citation>
    <scope>NUCLEOTIDE SEQUENCE [LARGE SCALE GENOMIC DNA]</scope>
    <source>
        <strain evidence="8">KCTC 42964</strain>
    </source>
</reference>
<evidence type="ECO:0000313" key="8">
    <source>
        <dbReference type="Proteomes" id="UP001595528"/>
    </source>
</evidence>
<keyword evidence="8" id="KW-1185">Reference proteome</keyword>
<keyword evidence="4 7" id="KW-0067">ATP-binding</keyword>
<dbReference type="CDD" id="cd10147">
    <property type="entry name" value="Wzt_C-like"/>
    <property type="match status" value="1"/>
</dbReference>
<keyword evidence="3" id="KW-0547">Nucleotide-binding</keyword>
<dbReference type="InterPro" id="IPR003439">
    <property type="entry name" value="ABC_transporter-like_ATP-bd"/>
</dbReference>
<evidence type="ECO:0000256" key="4">
    <source>
        <dbReference type="ARBA" id="ARBA00022840"/>
    </source>
</evidence>
<dbReference type="InterPro" id="IPR017871">
    <property type="entry name" value="ABC_transporter-like_CS"/>
</dbReference>
<dbReference type="PROSITE" id="PS00211">
    <property type="entry name" value="ABC_TRANSPORTER_1"/>
    <property type="match status" value="1"/>
</dbReference>
<dbReference type="InterPro" id="IPR003593">
    <property type="entry name" value="AAA+_ATPase"/>
</dbReference>
<feature type="region of interest" description="Disordered" evidence="5">
    <location>
        <begin position="281"/>
        <end position="319"/>
    </location>
</feature>
<evidence type="ECO:0000256" key="1">
    <source>
        <dbReference type="ARBA" id="ARBA00005417"/>
    </source>
</evidence>
<proteinExistence type="inferred from homology"/>
<feature type="domain" description="ABC transporter" evidence="6">
    <location>
        <begin position="35"/>
        <end position="276"/>
    </location>
</feature>
<sequence length="492" mass="53059">MSSNALAKPATDSPPAETPTPAMPAPAIHNPSPAVRVENVSKMYRLFNSRGDRLKEALNLFGKPYHRPFWALHDISLDVPRGQTVGILGMNGSGKSTLLQIIAGVLAPTTGHVAMEGRLAALLELGAGFNADLSGRENVVMNSTIMGLSRREIDSRIAEIEAFADIGDFFDQPVKTYSSGMFVRVAFSAAIHVDPEVLIVDEALSVGDARFQEKSYRKFSSFKEAGKTIIYVTHDRSSVLQLCDFAILLHKGRLVEMGEPRHIVNLYSEILGFGDLRAKRQDRAAEEAPPAPAAIAAGSSGPATVQGNRPAALPAPEAANRPPELSAFLADRSGQNQLSGNPTYNADEYVYGNEQAEIVDYMLLSEGRVNPSAVTCGSDLDIYVKIRFHQPHEAPLVGFGLRTPKGVQGFANNTSWMPDTVIPPVEAGEVAVYHFRVKLLLQAGAWFLLLSVAGSQADLWQIRNNVGLLELLADNRFDGMAMLPCSAEAVAG</sequence>
<keyword evidence="2" id="KW-0813">Transport</keyword>
<name>A0ABV7KXR5_9PROT</name>
<dbReference type="RefSeq" id="WP_379899359.1">
    <property type="nucleotide sequence ID" value="NZ_JBHRTR010000020.1"/>
</dbReference>
<dbReference type="PANTHER" id="PTHR46743">
    <property type="entry name" value="TEICHOIC ACIDS EXPORT ATP-BINDING PROTEIN TAGH"/>
    <property type="match status" value="1"/>
</dbReference>
<evidence type="ECO:0000256" key="5">
    <source>
        <dbReference type="SAM" id="MobiDB-lite"/>
    </source>
</evidence>
<dbReference type="EMBL" id="JBHRTR010000020">
    <property type="protein sequence ID" value="MFC3227198.1"/>
    <property type="molecule type" value="Genomic_DNA"/>
</dbReference>
<dbReference type="SMART" id="SM00382">
    <property type="entry name" value="AAA"/>
    <property type="match status" value="1"/>
</dbReference>
<comment type="caution">
    <text evidence="7">The sequence shown here is derived from an EMBL/GenBank/DDBJ whole genome shotgun (WGS) entry which is preliminary data.</text>
</comment>
<dbReference type="Gene3D" id="2.70.50.60">
    <property type="entry name" value="abc- transporter (atp binding component) like domain"/>
    <property type="match status" value="1"/>
</dbReference>
<dbReference type="CDD" id="cd03220">
    <property type="entry name" value="ABC_KpsT_Wzt"/>
    <property type="match status" value="1"/>
</dbReference>
<protein>
    <submittedName>
        <fullName evidence="7">ABC transporter ATP-binding protein</fullName>
    </submittedName>
</protein>
<dbReference type="Proteomes" id="UP001595528">
    <property type="component" value="Unassembled WGS sequence"/>
</dbReference>
<accession>A0ABV7KXR5</accession>
<dbReference type="SUPFAM" id="SSF52540">
    <property type="entry name" value="P-loop containing nucleoside triphosphate hydrolases"/>
    <property type="match status" value="1"/>
</dbReference>
<dbReference type="InterPro" id="IPR027417">
    <property type="entry name" value="P-loop_NTPase"/>
</dbReference>
<dbReference type="InterPro" id="IPR029439">
    <property type="entry name" value="Wzt_C"/>
</dbReference>
<dbReference type="InterPro" id="IPR015860">
    <property type="entry name" value="ABC_transpr_TagH-like"/>
</dbReference>
<dbReference type="PROSITE" id="PS50893">
    <property type="entry name" value="ABC_TRANSPORTER_2"/>
    <property type="match status" value="1"/>
</dbReference>
<dbReference type="Gene3D" id="3.40.50.300">
    <property type="entry name" value="P-loop containing nucleotide triphosphate hydrolases"/>
    <property type="match status" value="1"/>
</dbReference>
<feature type="region of interest" description="Disordered" evidence="5">
    <location>
        <begin position="1"/>
        <end position="32"/>
    </location>
</feature>
<evidence type="ECO:0000259" key="6">
    <source>
        <dbReference type="PROSITE" id="PS50893"/>
    </source>
</evidence>
<gene>
    <name evidence="7" type="ORF">ACFOGJ_08160</name>
</gene>
<evidence type="ECO:0000256" key="3">
    <source>
        <dbReference type="ARBA" id="ARBA00022741"/>
    </source>
</evidence>
<comment type="similarity">
    <text evidence="1">Belongs to the ABC transporter superfamily.</text>
</comment>
<dbReference type="Pfam" id="PF14524">
    <property type="entry name" value="Wzt_C"/>
    <property type="match status" value="1"/>
</dbReference>